<keyword evidence="1" id="KW-0808">Transferase</keyword>
<dbReference type="InterPro" id="IPR047795">
    <property type="entry name" value="Put_SteA-like"/>
</dbReference>
<evidence type="ECO:0000256" key="2">
    <source>
        <dbReference type="ARBA" id="ARBA00022741"/>
    </source>
</evidence>
<dbReference type="GO" id="GO:0004788">
    <property type="term" value="F:thiamine diphosphokinase activity"/>
    <property type="evidence" value="ECO:0007669"/>
    <property type="project" value="InterPro"/>
</dbReference>
<evidence type="ECO:0000256" key="4">
    <source>
        <dbReference type="ARBA" id="ARBA00022840"/>
    </source>
</evidence>
<proteinExistence type="predicted"/>
<dbReference type="Proteomes" id="UP000214746">
    <property type="component" value="Unassembled WGS sequence"/>
</dbReference>
<sequence>MAVRRSVVQAEIARGVAYTDTVTKRLLRQIVPESIAVIRHDDLDDLAADGLLQARVKAVINAGCTMSGTIPSEGPRRLLEQGVPIVEIAPSYFPLLQNGMEVCLMKDSILAGGAIIPSSFFTRERWHTQYEQAKNAHNEQLKQFIDNTLTFAALEKELVLEPLRCPHLRTVLKGRQALIVIRGKRHHEDLAALGSYISRTRPVLIGVDGGADALLEHGLTPQIIIGDMDSVSDRALRCGAELVVHAYRSGRAPGLTRIMELGLSAVVVSCCGTSEDLALLLAHDLHCERIVTVGLHTNMYDFLEKGRRGMGSSLLVRMKVGHKLIDSRGAADIISLPESIVRPQAAANVFTRWFPFMFRKLFSQVRN</sequence>
<reference evidence="5" key="1">
    <citation type="submission" date="2018-06" db="EMBL/GenBank/DDBJ databases">
        <title>Paenibacillus xerothermodurans sp. nov. an extremely dry heat resistant spore forming bacterium isolated from the soil of Cape Canaveral, Florida.</title>
        <authorList>
            <person name="Seuylemezian A."/>
            <person name="Kaur N."/>
            <person name="Patil P."/>
            <person name="Patil P."/>
            <person name="Mayilraj S."/>
            <person name="Vaishampayan P."/>
        </authorList>
    </citation>
    <scope>NUCLEOTIDE SEQUENCE [LARGE SCALE GENOMIC DNA]</scope>
    <source>
        <strain evidence="5">ATCC 27380</strain>
    </source>
</reference>
<evidence type="ECO:0000313" key="5">
    <source>
        <dbReference type="EMBL" id="PZE22032.1"/>
    </source>
</evidence>
<keyword evidence="3" id="KW-0418">Kinase</keyword>
<keyword evidence="4" id="KW-0067">ATP-binding</keyword>
<comment type="caution">
    <text evidence="5">The sequence shown here is derived from an EMBL/GenBank/DDBJ whole genome shotgun (WGS) entry which is preliminary data.</text>
</comment>
<keyword evidence="6" id="KW-1185">Reference proteome</keyword>
<organism evidence="5 6">
    <name type="scientific">Paenibacillus xerothermodurans</name>
    <dbReference type="NCBI Taxonomy" id="1977292"/>
    <lineage>
        <taxon>Bacteria</taxon>
        <taxon>Bacillati</taxon>
        <taxon>Bacillota</taxon>
        <taxon>Bacilli</taxon>
        <taxon>Bacillales</taxon>
        <taxon>Paenibacillaceae</taxon>
        <taxon>Paenibacillus</taxon>
    </lineage>
</organism>
<dbReference type="EMBL" id="NHRJ02000002">
    <property type="protein sequence ID" value="PZE22032.1"/>
    <property type="molecule type" value="Genomic_DNA"/>
</dbReference>
<dbReference type="Gene3D" id="3.40.50.10240">
    <property type="entry name" value="Thiamin pyrophosphokinase, catalytic domain"/>
    <property type="match status" value="1"/>
</dbReference>
<dbReference type="InterPro" id="IPR036759">
    <property type="entry name" value="TPK_catalytic_sf"/>
</dbReference>
<evidence type="ECO:0000313" key="6">
    <source>
        <dbReference type="Proteomes" id="UP000214746"/>
    </source>
</evidence>
<evidence type="ECO:0000256" key="1">
    <source>
        <dbReference type="ARBA" id="ARBA00022679"/>
    </source>
</evidence>
<protein>
    <submittedName>
        <fullName evidence="5">Thiamine pyrophosphokinase</fullName>
    </submittedName>
</protein>
<dbReference type="NCBIfam" id="NF040608">
    <property type="entry name" value="division_SteA"/>
    <property type="match status" value="1"/>
</dbReference>
<evidence type="ECO:0000256" key="3">
    <source>
        <dbReference type="ARBA" id="ARBA00022777"/>
    </source>
</evidence>
<dbReference type="SUPFAM" id="SSF63999">
    <property type="entry name" value="Thiamin pyrophosphokinase, catalytic domain"/>
    <property type="match status" value="1"/>
</dbReference>
<dbReference type="AlphaFoldDB" id="A0A2W1P2S4"/>
<dbReference type="GO" id="GO:0009229">
    <property type="term" value="P:thiamine diphosphate biosynthetic process"/>
    <property type="evidence" value="ECO:0007669"/>
    <property type="project" value="InterPro"/>
</dbReference>
<accession>A0A2W1P2S4</accession>
<keyword evidence="2" id="KW-0547">Nucleotide-binding</keyword>
<dbReference type="OrthoDB" id="9804377at2"/>
<dbReference type="GO" id="GO:0005524">
    <property type="term" value="F:ATP binding"/>
    <property type="evidence" value="ECO:0007669"/>
    <property type="project" value="UniProtKB-KW"/>
</dbReference>
<dbReference type="RefSeq" id="WP_089199175.1">
    <property type="nucleotide sequence ID" value="NZ_NHRJ02000002.1"/>
</dbReference>
<dbReference type="GO" id="GO:0016301">
    <property type="term" value="F:kinase activity"/>
    <property type="evidence" value="ECO:0007669"/>
    <property type="project" value="UniProtKB-KW"/>
</dbReference>
<gene>
    <name evidence="5" type="ORF">CBW46_006450</name>
</gene>
<name>A0A2W1P2S4_PAEXE</name>